<evidence type="ECO:0000313" key="10">
    <source>
        <dbReference type="Proteomes" id="UP001623592"/>
    </source>
</evidence>
<evidence type="ECO:0000259" key="7">
    <source>
        <dbReference type="Pfam" id="PF03775"/>
    </source>
</evidence>
<sequence length="210" mass="23748">MFKDGIVLKGNREGLNVVISINNFRDFDEMLEALIEKLSKGKRFYKGSTLKITLSLKDVNDRNLRRLKDILFDEFLIKDCIFEDIEEKSSKVFNGIYEGRTKFLRRTIRSGQIVNYSGNIVIIGDVNPGSQVYAAGNIIVFGILRGEVHAGINGNERAIIAAFKLEPEILQIAKRISRPPDNDEKPDYPEVAKLKGDAIIVEPYSPNKFI</sequence>
<keyword evidence="10" id="KW-1185">Reference proteome</keyword>
<dbReference type="NCBIfam" id="TIGR01222">
    <property type="entry name" value="minC"/>
    <property type="match status" value="1"/>
</dbReference>
<evidence type="ECO:0000256" key="1">
    <source>
        <dbReference type="ARBA" id="ARBA00006291"/>
    </source>
</evidence>
<evidence type="ECO:0000256" key="6">
    <source>
        <dbReference type="HAMAP-Rule" id="MF_00267"/>
    </source>
</evidence>
<evidence type="ECO:0000256" key="5">
    <source>
        <dbReference type="ARBA" id="ARBA00046874"/>
    </source>
</evidence>
<keyword evidence="3 6" id="KW-0717">Septation</keyword>
<comment type="similarity">
    <text evidence="1 6">Belongs to the MinC family.</text>
</comment>
<evidence type="ECO:0000256" key="3">
    <source>
        <dbReference type="ARBA" id="ARBA00023210"/>
    </source>
</evidence>
<dbReference type="EMBL" id="JBJIAA010000016">
    <property type="protein sequence ID" value="MFL0252368.1"/>
    <property type="molecule type" value="Genomic_DNA"/>
</dbReference>
<dbReference type="HAMAP" id="MF_00267">
    <property type="entry name" value="MinC"/>
    <property type="match status" value="1"/>
</dbReference>
<comment type="function">
    <text evidence="6">Cell division inhibitor that blocks the formation of polar Z ring septums. Rapidly oscillates between the poles of the cell to destabilize FtsZ filaments that have formed before they mature into polar Z rings. Prevents FtsZ polymerization.</text>
</comment>
<dbReference type="RefSeq" id="WP_406789023.1">
    <property type="nucleotide sequence ID" value="NZ_JBJIAA010000016.1"/>
</dbReference>
<dbReference type="InterPro" id="IPR036145">
    <property type="entry name" value="MinC_C_sf"/>
</dbReference>
<evidence type="ECO:0000256" key="4">
    <source>
        <dbReference type="ARBA" id="ARBA00023306"/>
    </source>
</evidence>
<dbReference type="Pfam" id="PF22642">
    <property type="entry name" value="MinC_N_1"/>
    <property type="match status" value="1"/>
</dbReference>
<comment type="subunit">
    <text evidence="5 6">Interacts with MinD and FtsZ.</text>
</comment>
<organism evidence="9 10">
    <name type="scientific">Clostridium neuense</name>
    <dbReference type="NCBI Taxonomy" id="1728934"/>
    <lineage>
        <taxon>Bacteria</taxon>
        <taxon>Bacillati</taxon>
        <taxon>Bacillota</taxon>
        <taxon>Clostridia</taxon>
        <taxon>Eubacteriales</taxon>
        <taxon>Clostridiaceae</taxon>
        <taxon>Clostridium</taxon>
    </lineage>
</organism>
<dbReference type="InterPro" id="IPR016098">
    <property type="entry name" value="CAP/MinC_C"/>
</dbReference>
<proteinExistence type="inferred from homology"/>
<evidence type="ECO:0000256" key="2">
    <source>
        <dbReference type="ARBA" id="ARBA00022618"/>
    </source>
</evidence>
<dbReference type="PANTHER" id="PTHR34108:SF1">
    <property type="entry name" value="SEPTUM SITE-DETERMINING PROTEIN MINC"/>
    <property type="match status" value="1"/>
</dbReference>
<evidence type="ECO:0000313" key="9">
    <source>
        <dbReference type="EMBL" id="MFL0252368.1"/>
    </source>
</evidence>
<dbReference type="NCBIfam" id="NF001775">
    <property type="entry name" value="PRK00513.1-6"/>
    <property type="match status" value="1"/>
</dbReference>
<dbReference type="PANTHER" id="PTHR34108">
    <property type="entry name" value="SEPTUM SITE-DETERMINING PROTEIN MINC"/>
    <property type="match status" value="1"/>
</dbReference>
<accession>A0ABW8TLJ8</accession>
<feature type="domain" description="Septum site-determining protein MinC N-terminal" evidence="8">
    <location>
        <begin position="6"/>
        <end position="79"/>
    </location>
</feature>
<protein>
    <recommendedName>
        <fullName evidence="6">Probable septum site-determining protein MinC</fullName>
    </recommendedName>
</protein>
<dbReference type="InterPro" id="IPR005526">
    <property type="entry name" value="Septum_form_inhib_MinC_C"/>
</dbReference>
<dbReference type="SUPFAM" id="SSF63848">
    <property type="entry name" value="Cell-division inhibitor MinC, C-terminal domain"/>
    <property type="match status" value="1"/>
</dbReference>
<keyword evidence="2 6" id="KW-0132">Cell division</keyword>
<dbReference type="InterPro" id="IPR055219">
    <property type="entry name" value="MinC_N_1"/>
</dbReference>
<comment type="caution">
    <text evidence="9">The sequence shown here is derived from an EMBL/GenBank/DDBJ whole genome shotgun (WGS) entry which is preliminary data.</text>
</comment>
<reference evidence="9 10" key="1">
    <citation type="submission" date="2024-11" db="EMBL/GenBank/DDBJ databases">
        <authorList>
            <person name="Heng Y.C."/>
            <person name="Lim A.C.H."/>
            <person name="Lee J.K.Y."/>
            <person name="Kittelmann S."/>
        </authorList>
    </citation>
    <scope>NUCLEOTIDE SEQUENCE [LARGE SCALE GENOMIC DNA]</scope>
    <source>
        <strain evidence="9 10">WILCCON 0114</strain>
    </source>
</reference>
<keyword evidence="4 6" id="KW-0131">Cell cycle</keyword>
<evidence type="ECO:0000259" key="8">
    <source>
        <dbReference type="Pfam" id="PF22642"/>
    </source>
</evidence>
<gene>
    <name evidence="6 9" type="primary">minC</name>
    <name evidence="9" type="ORF">ACJDT4_18315</name>
</gene>
<dbReference type="Proteomes" id="UP001623592">
    <property type="component" value="Unassembled WGS sequence"/>
</dbReference>
<name>A0ABW8TLJ8_9CLOT</name>
<dbReference type="InterPro" id="IPR013033">
    <property type="entry name" value="MinC"/>
</dbReference>
<feature type="domain" description="Septum formation inhibitor MinC C-terminal" evidence="7">
    <location>
        <begin position="104"/>
        <end position="202"/>
    </location>
</feature>
<dbReference type="Gene3D" id="2.160.20.70">
    <property type="match status" value="1"/>
</dbReference>
<dbReference type="Pfam" id="PF03775">
    <property type="entry name" value="MinC_C"/>
    <property type="match status" value="1"/>
</dbReference>
<dbReference type="Gene3D" id="3.30.160.540">
    <property type="match status" value="1"/>
</dbReference>